<sequence>MDHALWDHLPQLLRAKSKESIEHILEALWRTRKTGLDAPEKSYIQDLLQLPSHNDLDPLLVCLRILIRKCVYENFNKDEIQKLFPPEVPPELQRLLVILLQKFQRDWREDAVKDQ</sequence>
<name>A0AA38GCH9_TAXCH</name>
<dbReference type="OMA" id="HIWREEA"/>
<dbReference type="AlphaFoldDB" id="A0AA38GCH9"/>
<dbReference type="InterPro" id="IPR037360">
    <property type="entry name" value="COMMD9"/>
</dbReference>
<organism evidence="1 2">
    <name type="scientific">Taxus chinensis</name>
    <name type="common">Chinese yew</name>
    <name type="synonym">Taxus wallichiana var. chinensis</name>
    <dbReference type="NCBI Taxonomy" id="29808"/>
    <lineage>
        <taxon>Eukaryota</taxon>
        <taxon>Viridiplantae</taxon>
        <taxon>Streptophyta</taxon>
        <taxon>Embryophyta</taxon>
        <taxon>Tracheophyta</taxon>
        <taxon>Spermatophyta</taxon>
        <taxon>Pinopsida</taxon>
        <taxon>Pinidae</taxon>
        <taxon>Conifers II</taxon>
        <taxon>Cupressales</taxon>
        <taxon>Taxaceae</taxon>
        <taxon>Taxus</taxon>
    </lineage>
</organism>
<comment type="caution">
    <text evidence="1">The sequence shown here is derived from an EMBL/GenBank/DDBJ whole genome shotgun (WGS) entry which is preliminary data.</text>
</comment>
<reference evidence="1 2" key="1">
    <citation type="journal article" date="2021" name="Nat. Plants">
        <title>The Taxus genome provides insights into paclitaxel biosynthesis.</title>
        <authorList>
            <person name="Xiong X."/>
            <person name="Gou J."/>
            <person name="Liao Q."/>
            <person name="Li Y."/>
            <person name="Zhou Q."/>
            <person name="Bi G."/>
            <person name="Li C."/>
            <person name="Du R."/>
            <person name="Wang X."/>
            <person name="Sun T."/>
            <person name="Guo L."/>
            <person name="Liang H."/>
            <person name="Lu P."/>
            <person name="Wu Y."/>
            <person name="Zhang Z."/>
            <person name="Ro D.K."/>
            <person name="Shang Y."/>
            <person name="Huang S."/>
            <person name="Yan J."/>
        </authorList>
    </citation>
    <scope>NUCLEOTIDE SEQUENCE [LARGE SCALE GENOMIC DNA]</scope>
    <source>
        <strain evidence="1">Ta-2019</strain>
    </source>
</reference>
<accession>A0AA38GCH9</accession>
<keyword evidence="2" id="KW-1185">Reference proteome</keyword>
<gene>
    <name evidence="1" type="ORF">KI387_020804</name>
</gene>
<evidence type="ECO:0000313" key="2">
    <source>
        <dbReference type="Proteomes" id="UP000824469"/>
    </source>
</evidence>
<dbReference type="PANTHER" id="PTHR15663:SF4">
    <property type="entry name" value="COMM DOMAIN-CONTAINING PROTEIN 9"/>
    <property type="match status" value="1"/>
</dbReference>
<dbReference type="PANTHER" id="PTHR15663">
    <property type="entry name" value="COMM DOMAIN-CONTAINING PROTEIN 9"/>
    <property type="match status" value="1"/>
</dbReference>
<protein>
    <submittedName>
        <fullName evidence="1">Uncharacterized protein</fullName>
    </submittedName>
</protein>
<proteinExistence type="predicted"/>
<dbReference type="EMBL" id="JAHRHJ020000004">
    <property type="protein sequence ID" value="KAH9319035.1"/>
    <property type="molecule type" value="Genomic_DNA"/>
</dbReference>
<evidence type="ECO:0000313" key="1">
    <source>
        <dbReference type="EMBL" id="KAH9319035.1"/>
    </source>
</evidence>
<feature type="non-terminal residue" evidence="1">
    <location>
        <position position="1"/>
    </location>
</feature>
<dbReference type="Proteomes" id="UP000824469">
    <property type="component" value="Unassembled WGS sequence"/>
</dbReference>